<dbReference type="PROSITE" id="PS50935">
    <property type="entry name" value="SSB"/>
    <property type="match status" value="1"/>
</dbReference>
<reference evidence="5 6" key="1">
    <citation type="submission" date="2019-08" db="EMBL/GenBank/DDBJ databases">
        <title>Draft genome sequences of two oriental melons (Cucumis melo L. var makuwa).</title>
        <authorList>
            <person name="Kwon S.-Y."/>
        </authorList>
    </citation>
    <scope>NUCLEOTIDE SEQUENCE [LARGE SCALE GENOMIC DNA]</scope>
    <source>
        <strain evidence="6">cv. Chang Bougi</strain>
        <strain evidence="5">cv. SW 3</strain>
        <tissue evidence="4">Leaf</tissue>
    </source>
</reference>
<evidence type="ECO:0000313" key="5">
    <source>
        <dbReference type="Proteomes" id="UP000321393"/>
    </source>
</evidence>
<dbReference type="EMBL" id="SSTE01011666">
    <property type="protein sequence ID" value="KAA0050936.1"/>
    <property type="molecule type" value="Genomic_DNA"/>
</dbReference>
<organism evidence="4 6">
    <name type="scientific">Cucumis melo var. makuwa</name>
    <name type="common">Oriental melon</name>
    <dbReference type="NCBI Taxonomy" id="1194695"/>
    <lineage>
        <taxon>Eukaryota</taxon>
        <taxon>Viridiplantae</taxon>
        <taxon>Streptophyta</taxon>
        <taxon>Embryophyta</taxon>
        <taxon>Tracheophyta</taxon>
        <taxon>Spermatophyta</taxon>
        <taxon>Magnoliopsida</taxon>
        <taxon>eudicotyledons</taxon>
        <taxon>Gunneridae</taxon>
        <taxon>Pentapetalae</taxon>
        <taxon>rosids</taxon>
        <taxon>fabids</taxon>
        <taxon>Cucurbitales</taxon>
        <taxon>Cucurbitaceae</taxon>
        <taxon>Benincaseae</taxon>
        <taxon>Cucumis</taxon>
    </lineage>
</organism>
<dbReference type="CDD" id="cd04496">
    <property type="entry name" value="SSB_OBF"/>
    <property type="match status" value="1"/>
</dbReference>
<protein>
    <submittedName>
        <fullName evidence="4">Single-stranded DNA-binding protein</fullName>
    </submittedName>
</protein>
<comment type="caution">
    <text evidence="4">The sequence shown here is derived from an EMBL/GenBank/DDBJ whole genome shotgun (WGS) entry which is preliminary data.</text>
</comment>
<dbReference type="GO" id="GO:0006264">
    <property type="term" value="P:mitochondrial DNA replication"/>
    <property type="evidence" value="ECO:0007669"/>
    <property type="project" value="TreeGrafter"/>
</dbReference>
<dbReference type="FunFam" id="2.40.50.140:FF:000160">
    <property type="entry name" value="single-stranded DNA-binding protein, mitochondrial"/>
    <property type="match status" value="1"/>
</dbReference>
<dbReference type="OrthoDB" id="1078367at2759"/>
<evidence type="ECO:0000313" key="3">
    <source>
        <dbReference type="EMBL" id="KAA0050936.1"/>
    </source>
</evidence>
<sequence>MNSVTVRLLNRFRIPSSNSPTSSFVASTQTSSKFWLSTGASESDVDIEKNDGGDDDYDAFSNELQPQGVDPSRGWGYRGVHKAIICGRVGQAPVQKILRNGRTITIFTVGTGGMYDQRIVDGRGLPKPAQWHRIAVHNELLGAYAVQKLCKNASVYVEGDIETRVYNDSINGEVKNIPEICVRRDASVAIDEWFLKGIKGFLLKLDLEKAYDKVDWSFLNMAMKLKDFGDLTLLQYVDDTLIFSSWEDGNLEAWWRCRSGSLGCMVDTLPFNYLSFSFGGAHNRKEALISLEERFRQKNSALLIKWLWRFSKEDNALWRRLIVAIYDLEENGWSTKASNRGRSYRLWAGILKYKEMFFNFSAFLLGEGTKIRFWNYSWCEAQPLAEEFPDLFSIALNKDAD</sequence>
<dbReference type="GO" id="GO:0042645">
    <property type="term" value="C:mitochondrial nucleoid"/>
    <property type="evidence" value="ECO:0007669"/>
    <property type="project" value="TreeGrafter"/>
</dbReference>
<dbReference type="SUPFAM" id="SSF50249">
    <property type="entry name" value="Nucleic acid-binding proteins"/>
    <property type="match status" value="1"/>
</dbReference>
<dbReference type="InterPro" id="IPR012340">
    <property type="entry name" value="NA-bd_OB-fold"/>
</dbReference>
<dbReference type="PANTHER" id="PTHR10302:SF13">
    <property type="entry name" value="SINGLE-STRANDED DNA-BINDING PROTEIN, MITOCHONDRIAL"/>
    <property type="match status" value="1"/>
</dbReference>
<proteinExistence type="predicted"/>
<keyword evidence="1 2" id="KW-0238">DNA-binding</keyword>
<dbReference type="PANTHER" id="PTHR10302">
    <property type="entry name" value="SINGLE-STRANDED DNA-BINDING PROTEIN"/>
    <property type="match status" value="1"/>
</dbReference>
<dbReference type="Proteomes" id="UP000321947">
    <property type="component" value="Unassembled WGS sequence"/>
</dbReference>
<evidence type="ECO:0000313" key="6">
    <source>
        <dbReference type="Proteomes" id="UP000321947"/>
    </source>
</evidence>
<accession>A0A5D3CEJ3</accession>
<name>A0A5D3CEJ3_CUCMM</name>
<dbReference type="InterPro" id="IPR000424">
    <property type="entry name" value="Primosome_PriB/ssb"/>
</dbReference>
<dbReference type="InterPro" id="IPR011344">
    <property type="entry name" value="ssDNA-bd"/>
</dbReference>
<dbReference type="Pfam" id="PF00436">
    <property type="entry name" value="SSB"/>
    <property type="match status" value="1"/>
</dbReference>
<dbReference type="AlphaFoldDB" id="A0A5D3CEJ3"/>
<evidence type="ECO:0000256" key="1">
    <source>
        <dbReference type="ARBA" id="ARBA00023125"/>
    </source>
</evidence>
<dbReference type="EMBL" id="SSTD01011206">
    <property type="protein sequence ID" value="TYK10283.1"/>
    <property type="molecule type" value="Genomic_DNA"/>
</dbReference>
<dbReference type="GO" id="GO:0003697">
    <property type="term" value="F:single-stranded DNA binding"/>
    <property type="evidence" value="ECO:0007669"/>
    <property type="project" value="InterPro"/>
</dbReference>
<evidence type="ECO:0000313" key="4">
    <source>
        <dbReference type="EMBL" id="TYK10283.1"/>
    </source>
</evidence>
<evidence type="ECO:0000256" key="2">
    <source>
        <dbReference type="PROSITE-ProRule" id="PRU00252"/>
    </source>
</evidence>
<dbReference type="Gene3D" id="2.40.50.140">
    <property type="entry name" value="Nucleic acid-binding proteins"/>
    <property type="match status" value="1"/>
</dbReference>
<dbReference type="Proteomes" id="UP000321393">
    <property type="component" value="Unassembled WGS sequence"/>
</dbReference>
<gene>
    <name evidence="4" type="ORF">E5676_scaffold16G004340</name>
    <name evidence="3" type="ORF">E6C27_scaffold761G00630</name>
</gene>
<dbReference type="STRING" id="1194695.A0A5D3CEJ3"/>